<dbReference type="KEGG" id="blq:L21SP5_01898"/>
<evidence type="ECO:0000313" key="9">
    <source>
        <dbReference type="Proteomes" id="UP000064893"/>
    </source>
</evidence>
<dbReference type="Gene3D" id="1.25.40.10">
    <property type="entry name" value="Tetratricopeptide repeat domain"/>
    <property type="match status" value="3"/>
</dbReference>
<keyword evidence="2 5" id="KW-0547">Nucleotide-binding</keyword>
<evidence type="ECO:0000313" key="8">
    <source>
        <dbReference type="EMBL" id="ALO15537.1"/>
    </source>
</evidence>
<dbReference type="InterPro" id="IPR017441">
    <property type="entry name" value="Protein_kinase_ATP_BS"/>
</dbReference>
<dbReference type="GO" id="GO:0005524">
    <property type="term" value="F:ATP binding"/>
    <property type="evidence" value="ECO:0007669"/>
    <property type="project" value="UniProtKB-UniRule"/>
</dbReference>
<dbReference type="OrthoDB" id="9813021at2"/>
<dbReference type="PROSITE" id="PS00107">
    <property type="entry name" value="PROTEIN_KINASE_ATP"/>
    <property type="match status" value="1"/>
</dbReference>
<keyword evidence="9" id="KW-1185">Reference proteome</keyword>
<dbReference type="GO" id="GO:0004674">
    <property type="term" value="F:protein serine/threonine kinase activity"/>
    <property type="evidence" value="ECO:0007669"/>
    <property type="project" value="UniProtKB-EC"/>
</dbReference>
<gene>
    <name evidence="8" type="primary">pknB</name>
    <name evidence="8" type="ORF">L21SP5_01898</name>
</gene>
<feature type="domain" description="Protein kinase" evidence="7">
    <location>
        <begin position="82"/>
        <end position="332"/>
    </location>
</feature>
<reference evidence="8 9" key="1">
    <citation type="submission" date="2015-11" db="EMBL/GenBank/DDBJ databases">
        <title>Description and complete genome sequence of a novel strain predominating in hypersaline microbial mats and representing a new family of the Bacteriodetes phylum.</title>
        <authorList>
            <person name="Spring S."/>
            <person name="Bunk B."/>
            <person name="Sproer C."/>
            <person name="Klenk H.-P."/>
        </authorList>
    </citation>
    <scope>NUCLEOTIDE SEQUENCE [LARGE SCALE GENOMIC DNA]</scope>
    <source>
        <strain evidence="8 9">L21-Spi-D4</strain>
    </source>
</reference>
<keyword evidence="6" id="KW-0472">Membrane</keyword>
<dbReference type="InterPro" id="IPR008271">
    <property type="entry name" value="Ser/Thr_kinase_AS"/>
</dbReference>
<feature type="binding site" evidence="5">
    <location>
        <position position="113"/>
    </location>
    <ligand>
        <name>ATP</name>
        <dbReference type="ChEBI" id="CHEBI:30616"/>
    </ligand>
</feature>
<dbReference type="InterPro" id="IPR000719">
    <property type="entry name" value="Prot_kinase_dom"/>
</dbReference>
<dbReference type="STRING" id="1307839.L21SP5_01898"/>
<evidence type="ECO:0000256" key="6">
    <source>
        <dbReference type="SAM" id="Phobius"/>
    </source>
</evidence>
<dbReference type="InterPro" id="IPR011990">
    <property type="entry name" value="TPR-like_helical_dom_sf"/>
</dbReference>
<dbReference type="Proteomes" id="UP000064893">
    <property type="component" value="Chromosome"/>
</dbReference>
<evidence type="ECO:0000256" key="3">
    <source>
        <dbReference type="ARBA" id="ARBA00022777"/>
    </source>
</evidence>
<keyword evidence="6" id="KW-0812">Transmembrane</keyword>
<keyword evidence="1 8" id="KW-0808">Transferase</keyword>
<sequence>MNNISQLETVYNRFLTFNEGERDAFLKKLARDDPKIHKEFIDFYKNVQEAIDYFDALEMKFNNLHIAPYDADYEPGARIGNYRLDSLIGAGGMAYVFKASRVDGIFQRSSAIKLIKRGIDTDQVIARFEYERNILAKLQHEHITQIYDGGITEQGLPYFVMEYVEGDDLIAYCNTLHYTIKKRLTLFIQLCHAMEFAHKNLVIHRDIKPGNIMVTPNEKVKLMDFGIAKILKEPNPGYHTGEQANVLTPDYASPEQLNNHYINTSSDIYQLGILLYELVTHLKAYNKDKGTHVLEFSGTTVPSELISIIQTATRTESSERYNSVENLKDDIINFIQNKPIKAKGNDLAYRTKKYFIRHRKAILSVFIVFFSLGFLIVRYIQDINEARRIAEYQSEQAQRTESFLYNSLSHQFPRNASGDSLTVFDLIDRMATQLQNDKRFPKENVSRLFNFIADITYRYKNYEKSNTYYQYALNNLHIDSFNPIASKQNKYSALVGLGRTFFTLQKHDSSAHYLNQGVSYALKNGIYPVEAYTHLARLEMLRGNYNIADSLFSRTYLITKKRNNLGKEEVAYFYGMYGNFLSRYFPHENDQFIDSLFSMSFELYNSPTILSQHEAQFPFFQRKDTIYGSLLKNEYQTSYAEVLNFYGGFLYKKEAYDSAAIYFDKAYQANKKYYGENSIVALESANNLALIFRENGEYEKAKKIFLECWNKSRQNANINPAFAIGFFQNYAVILYDIQEYNKALHVLDSVIRLRKKHTPSDHFSIIHAYSYKGQTYRKLNQPKKGLELLEQAVSMHKKYVGDKGFQDINAQLQMILLYGILGDYVNVEKFYQDNLEKITNRFGDDSNYLYINSIVKASALLEMHKYDEAEAFVQPMLKDSIPDKEKNHLLLLFARSKFKQGHKAVSDSILSVLQNKKQLSPIVQEALDEFLQNNPVF</sequence>
<dbReference type="CDD" id="cd14014">
    <property type="entry name" value="STKc_PknB_like"/>
    <property type="match status" value="1"/>
</dbReference>
<dbReference type="SUPFAM" id="SSF48452">
    <property type="entry name" value="TPR-like"/>
    <property type="match status" value="2"/>
</dbReference>
<keyword evidence="3 8" id="KW-0418">Kinase</keyword>
<organism evidence="8 9">
    <name type="scientific">Salinivirga cyanobacteriivorans</name>
    <dbReference type="NCBI Taxonomy" id="1307839"/>
    <lineage>
        <taxon>Bacteria</taxon>
        <taxon>Pseudomonadati</taxon>
        <taxon>Bacteroidota</taxon>
        <taxon>Bacteroidia</taxon>
        <taxon>Bacteroidales</taxon>
        <taxon>Salinivirgaceae</taxon>
        <taxon>Salinivirga</taxon>
    </lineage>
</organism>
<dbReference type="Pfam" id="PF13424">
    <property type="entry name" value="TPR_12"/>
    <property type="match status" value="1"/>
</dbReference>
<dbReference type="RefSeq" id="WP_057952988.1">
    <property type="nucleotide sequence ID" value="NZ_CP013118.1"/>
</dbReference>
<keyword evidence="6" id="KW-1133">Transmembrane helix</keyword>
<dbReference type="PANTHER" id="PTHR43289:SF34">
    <property type="entry name" value="SERINE_THREONINE-PROTEIN KINASE YBDM-RELATED"/>
    <property type="match status" value="1"/>
</dbReference>
<keyword evidence="4 5" id="KW-0067">ATP-binding</keyword>
<evidence type="ECO:0000256" key="4">
    <source>
        <dbReference type="ARBA" id="ARBA00022840"/>
    </source>
</evidence>
<dbReference type="EMBL" id="CP013118">
    <property type="protein sequence ID" value="ALO15537.1"/>
    <property type="molecule type" value="Genomic_DNA"/>
</dbReference>
<dbReference type="InterPro" id="IPR019734">
    <property type="entry name" value="TPR_rpt"/>
</dbReference>
<dbReference type="Gene3D" id="1.10.510.10">
    <property type="entry name" value="Transferase(Phosphotransferase) domain 1"/>
    <property type="match status" value="1"/>
</dbReference>
<dbReference type="SUPFAM" id="SSF56112">
    <property type="entry name" value="Protein kinase-like (PK-like)"/>
    <property type="match status" value="1"/>
</dbReference>
<accession>A0A0S2HZU0</accession>
<dbReference type="EC" id="2.7.11.1" evidence="8"/>
<evidence type="ECO:0000256" key="1">
    <source>
        <dbReference type="ARBA" id="ARBA00022679"/>
    </source>
</evidence>
<evidence type="ECO:0000256" key="5">
    <source>
        <dbReference type="PROSITE-ProRule" id="PRU10141"/>
    </source>
</evidence>
<protein>
    <submittedName>
        <fullName evidence="8">Serine/threonine-protein kinase PknB</fullName>
        <ecNumber evidence="8">2.7.11.1</ecNumber>
    </submittedName>
</protein>
<dbReference type="SMART" id="SM00028">
    <property type="entry name" value="TPR"/>
    <property type="match status" value="6"/>
</dbReference>
<feature type="transmembrane region" description="Helical" evidence="6">
    <location>
        <begin position="361"/>
        <end position="380"/>
    </location>
</feature>
<dbReference type="PANTHER" id="PTHR43289">
    <property type="entry name" value="MITOGEN-ACTIVATED PROTEIN KINASE KINASE KINASE 20-RELATED"/>
    <property type="match status" value="1"/>
</dbReference>
<dbReference type="AlphaFoldDB" id="A0A0S2HZU0"/>
<dbReference type="PROSITE" id="PS50011">
    <property type="entry name" value="PROTEIN_KINASE_DOM"/>
    <property type="match status" value="1"/>
</dbReference>
<proteinExistence type="predicted"/>
<name>A0A0S2HZU0_9BACT</name>
<dbReference type="SMART" id="SM00220">
    <property type="entry name" value="S_TKc"/>
    <property type="match status" value="1"/>
</dbReference>
<dbReference type="Pfam" id="PF00069">
    <property type="entry name" value="Pkinase"/>
    <property type="match status" value="1"/>
</dbReference>
<dbReference type="Gene3D" id="3.30.200.20">
    <property type="entry name" value="Phosphorylase Kinase, domain 1"/>
    <property type="match status" value="1"/>
</dbReference>
<dbReference type="InterPro" id="IPR011009">
    <property type="entry name" value="Kinase-like_dom_sf"/>
</dbReference>
<evidence type="ECO:0000259" key="7">
    <source>
        <dbReference type="PROSITE" id="PS50011"/>
    </source>
</evidence>
<dbReference type="PROSITE" id="PS00108">
    <property type="entry name" value="PROTEIN_KINASE_ST"/>
    <property type="match status" value="1"/>
</dbReference>
<evidence type="ECO:0000256" key="2">
    <source>
        <dbReference type="ARBA" id="ARBA00022741"/>
    </source>
</evidence>